<accession>A0A844YU95</accession>
<dbReference type="PANTHER" id="PTHR12110">
    <property type="entry name" value="HYDROXYPYRUVATE ISOMERASE"/>
    <property type="match status" value="1"/>
</dbReference>
<proteinExistence type="predicted"/>
<evidence type="ECO:0000313" key="2">
    <source>
        <dbReference type="EMBL" id="MXO71905.1"/>
    </source>
</evidence>
<dbReference type="Proteomes" id="UP000466966">
    <property type="component" value="Unassembled WGS sequence"/>
</dbReference>
<dbReference type="EMBL" id="WTYV01000003">
    <property type="protein sequence ID" value="MXO71905.1"/>
    <property type="molecule type" value="Genomic_DNA"/>
</dbReference>
<dbReference type="Pfam" id="PF01261">
    <property type="entry name" value="AP_endonuc_2"/>
    <property type="match status" value="1"/>
</dbReference>
<dbReference type="InterPro" id="IPR036237">
    <property type="entry name" value="Xyl_isomerase-like_sf"/>
</dbReference>
<feature type="domain" description="Xylose isomerase-like TIM barrel" evidence="1">
    <location>
        <begin position="66"/>
        <end position="324"/>
    </location>
</feature>
<evidence type="ECO:0000259" key="1">
    <source>
        <dbReference type="Pfam" id="PF01261"/>
    </source>
</evidence>
<organism evidence="2 3">
    <name type="scientific">Alteraurantiacibacter buctensis</name>
    <dbReference type="NCBI Taxonomy" id="1503981"/>
    <lineage>
        <taxon>Bacteria</taxon>
        <taxon>Pseudomonadati</taxon>
        <taxon>Pseudomonadota</taxon>
        <taxon>Alphaproteobacteria</taxon>
        <taxon>Sphingomonadales</taxon>
        <taxon>Erythrobacteraceae</taxon>
        <taxon>Alteraurantiacibacter</taxon>
    </lineage>
</organism>
<evidence type="ECO:0000313" key="3">
    <source>
        <dbReference type="Proteomes" id="UP000466966"/>
    </source>
</evidence>
<sequence length="327" mass="34859">MLVTDRRTVLRGMGIMGAAAIIPGCSGGGDAAPAATGKFFERIGKPIGLQLYAMGEEVGADLPGTLAAVKAMGYGEVELPNTYGKDPAEIKAMADAAGIAIACLHVPAVPFDRSRDGLTFQSDPDAVAAVARGLGITRLVIPFPVLPEGFAPQPDEPFPVAIERALAGTGIDHWQRVAERFNQIGSEMKDRDIELGYHNHNLEFAPLGDTTPFAVLMDETDPDLVKLQLDLGWVAQAGLDPAQVLREQGSRVTSLHVKDVAEGGANSFYFNATPTEVGSGRLDWKTILPLAAELGVQHYFVEQEPPYTIPRAEAMAKSARFLQALEA</sequence>
<dbReference type="InterPro" id="IPR006311">
    <property type="entry name" value="TAT_signal"/>
</dbReference>
<dbReference type="OrthoDB" id="9798407at2"/>
<dbReference type="InterPro" id="IPR013022">
    <property type="entry name" value="Xyl_isomerase-like_TIM-brl"/>
</dbReference>
<gene>
    <name evidence="2" type="ORF">GRI99_09690</name>
</gene>
<dbReference type="PROSITE" id="PS51318">
    <property type="entry name" value="TAT"/>
    <property type="match status" value="1"/>
</dbReference>
<name>A0A844YU95_9SPHN</name>
<comment type="caution">
    <text evidence="2">The sequence shown here is derived from an EMBL/GenBank/DDBJ whole genome shotgun (WGS) entry which is preliminary data.</text>
</comment>
<dbReference type="AlphaFoldDB" id="A0A844YU95"/>
<dbReference type="InterPro" id="IPR050312">
    <property type="entry name" value="IolE/XylAMocC-like"/>
</dbReference>
<dbReference type="RefSeq" id="WP_160771839.1">
    <property type="nucleotide sequence ID" value="NZ_WTYV01000003.1"/>
</dbReference>
<dbReference type="PANTHER" id="PTHR12110:SF41">
    <property type="entry name" value="INOSOSE DEHYDRATASE"/>
    <property type="match status" value="1"/>
</dbReference>
<dbReference type="Gene3D" id="3.20.20.150">
    <property type="entry name" value="Divalent-metal-dependent TIM barrel enzymes"/>
    <property type="match status" value="1"/>
</dbReference>
<protein>
    <submittedName>
        <fullName evidence="2">TIM barrel protein</fullName>
    </submittedName>
</protein>
<keyword evidence="3" id="KW-1185">Reference proteome</keyword>
<dbReference type="SUPFAM" id="SSF51658">
    <property type="entry name" value="Xylose isomerase-like"/>
    <property type="match status" value="1"/>
</dbReference>
<reference evidence="2 3" key="1">
    <citation type="submission" date="2019-12" db="EMBL/GenBank/DDBJ databases">
        <title>Genomic-based taxomic classification of the family Erythrobacteraceae.</title>
        <authorList>
            <person name="Xu L."/>
        </authorList>
    </citation>
    <scope>NUCLEOTIDE SEQUENCE [LARGE SCALE GENOMIC DNA]</scope>
    <source>
        <strain evidence="2 3">M0322</strain>
    </source>
</reference>